<reference evidence="1" key="1">
    <citation type="submission" date="2022-09" db="EMBL/GenBank/DDBJ databases">
        <title>Aureispira anguillicida sp. nov., isolated from Leptocephalus of Japanese eel Anguilla japonica.</title>
        <authorList>
            <person name="Yuasa K."/>
            <person name="Mekata T."/>
            <person name="Ikunari K."/>
        </authorList>
    </citation>
    <scope>NUCLEOTIDE SEQUENCE</scope>
    <source>
        <strain evidence="1">EL160426</strain>
    </source>
</reference>
<sequence>MKAIFNILLLLLITAQTTKVVVVYVAFKWNQNFIAETLCENKTRPQLKCDGKCYLKKQISKQQKEEKSPLHSKKGQSFDYFVLQEKVWFSALNCQPIKIVNSAKKVCYSYLDLLSRLLVVKLLRPPSSIGFNL</sequence>
<proteinExistence type="predicted"/>
<dbReference type="EMBL" id="AP026867">
    <property type="protein sequence ID" value="BDS15095.1"/>
    <property type="molecule type" value="Genomic_DNA"/>
</dbReference>
<evidence type="ECO:0000313" key="2">
    <source>
        <dbReference type="Proteomes" id="UP001060919"/>
    </source>
</evidence>
<accession>A0A915YKV7</accession>
<dbReference type="AlphaFoldDB" id="A0A915YKV7"/>
<dbReference type="KEGG" id="aup:AsAng_0058790"/>
<keyword evidence="2" id="KW-1185">Reference proteome</keyword>
<evidence type="ECO:0000313" key="1">
    <source>
        <dbReference type="EMBL" id="BDS15095.1"/>
    </source>
</evidence>
<protein>
    <submittedName>
        <fullName evidence="1">Uncharacterized protein</fullName>
    </submittedName>
</protein>
<name>A0A915YKV7_9BACT</name>
<dbReference type="Proteomes" id="UP001060919">
    <property type="component" value="Chromosome"/>
</dbReference>
<gene>
    <name evidence="1" type="ORF">AsAng_0058790</name>
</gene>
<organism evidence="1 2">
    <name type="scientific">Aureispira anguillae</name>
    <dbReference type="NCBI Taxonomy" id="2864201"/>
    <lineage>
        <taxon>Bacteria</taxon>
        <taxon>Pseudomonadati</taxon>
        <taxon>Bacteroidota</taxon>
        <taxon>Saprospiria</taxon>
        <taxon>Saprospirales</taxon>
        <taxon>Saprospiraceae</taxon>
        <taxon>Aureispira</taxon>
    </lineage>
</organism>